<dbReference type="SUPFAM" id="SSF53474">
    <property type="entry name" value="alpha/beta-Hydrolases"/>
    <property type="match status" value="1"/>
</dbReference>
<dbReference type="InterPro" id="IPR029058">
    <property type="entry name" value="AB_hydrolase_fold"/>
</dbReference>
<proteinExistence type="predicted"/>
<dbReference type="PANTHER" id="PTHR37017">
    <property type="entry name" value="AB HYDROLASE-1 DOMAIN-CONTAINING PROTEIN-RELATED"/>
    <property type="match status" value="1"/>
</dbReference>
<gene>
    <name evidence="2" type="ORF">AB0K40_46200</name>
</gene>
<dbReference type="Gene3D" id="3.40.50.1820">
    <property type="entry name" value="alpha/beta hydrolase"/>
    <property type="match status" value="1"/>
</dbReference>
<evidence type="ECO:0000313" key="2">
    <source>
        <dbReference type="EMBL" id="MEV4292945.1"/>
    </source>
</evidence>
<evidence type="ECO:0000313" key="3">
    <source>
        <dbReference type="Proteomes" id="UP001552427"/>
    </source>
</evidence>
<reference evidence="2 3" key="1">
    <citation type="submission" date="2024-06" db="EMBL/GenBank/DDBJ databases">
        <title>The Natural Products Discovery Center: Release of the First 8490 Sequenced Strains for Exploring Actinobacteria Biosynthetic Diversity.</title>
        <authorList>
            <person name="Kalkreuter E."/>
            <person name="Kautsar S.A."/>
            <person name="Yang D."/>
            <person name="Bader C.D."/>
            <person name="Teijaro C.N."/>
            <person name="Fluegel L."/>
            <person name="Davis C.M."/>
            <person name="Simpson J.R."/>
            <person name="Lauterbach L."/>
            <person name="Steele A.D."/>
            <person name="Gui C."/>
            <person name="Meng S."/>
            <person name="Li G."/>
            <person name="Viehrig K."/>
            <person name="Ye F."/>
            <person name="Su P."/>
            <person name="Kiefer A.F."/>
            <person name="Nichols A."/>
            <person name="Cepeda A.J."/>
            <person name="Yan W."/>
            <person name="Fan B."/>
            <person name="Jiang Y."/>
            <person name="Adhikari A."/>
            <person name="Zheng C.-J."/>
            <person name="Schuster L."/>
            <person name="Cowan T.M."/>
            <person name="Smanski M.J."/>
            <person name="Chevrette M.G."/>
            <person name="De Carvalho L.P.S."/>
            <person name="Shen B."/>
        </authorList>
    </citation>
    <scope>NUCLEOTIDE SEQUENCE [LARGE SCALE GENOMIC DNA]</scope>
    <source>
        <strain evidence="2 3">NPDC049574</strain>
    </source>
</reference>
<dbReference type="RefSeq" id="WP_364463842.1">
    <property type="nucleotide sequence ID" value="NZ_JBFARM010000021.1"/>
</dbReference>
<dbReference type="Proteomes" id="UP001552427">
    <property type="component" value="Unassembled WGS sequence"/>
</dbReference>
<organism evidence="2 3">
    <name type="scientific">Nonomuraea bangladeshensis</name>
    <dbReference type="NCBI Taxonomy" id="404385"/>
    <lineage>
        <taxon>Bacteria</taxon>
        <taxon>Bacillati</taxon>
        <taxon>Actinomycetota</taxon>
        <taxon>Actinomycetes</taxon>
        <taxon>Streptosporangiales</taxon>
        <taxon>Streptosporangiaceae</taxon>
        <taxon>Nonomuraea</taxon>
    </lineage>
</organism>
<keyword evidence="2" id="KW-0378">Hydrolase</keyword>
<dbReference type="InterPro" id="IPR052897">
    <property type="entry name" value="Sec-Metab_Biosynth_Hydrolase"/>
</dbReference>
<keyword evidence="3" id="KW-1185">Reference proteome</keyword>
<name>A0ABV3HLI0_9ACTN</name>
<dbReference type="EMBL" id="JBFARM010000021">
    <property type="protein sequence ID" value="MEV4292945.1"/>
    <property type="molecule type" value="Genomic_DNA"/>
</dbReference>
<dbReference type="InterPro" id="IPR000073">
    <property type="entry name" value="AB_hydrolase_1"/>
</dbReference>
<feature type="domain" description="AB hydrolase-1" evidence="1">
    <location>
        <begin position="8"/>
        <end position="169"/>
    </location>
</feature>
<dbReference type="Pfam" id="PF12697">
    <property type="entry name" value="Abhydrolase_6"/>
    <property type="match status" value="1"/>
</dbReference>
<sequence>MRAWLAADEQPAIVVGHSYGGVVAGAAAAGPAQVRQLVYIASFLPQVGESLASFGDGTPAPYLDFGSDGTFGVRAEVATRTFLQDCDREAVEQAHARLVRQSAAVIAAVITGPVQAAAWQHVPSTYVVCAQDNGTPAAVQRVQAGRATHVVEVATGHHPFLSRPSVVARLLLDLT</sequence>
<accession>A0ABV3HLI0</accession>
<comment type="caution">
    <text evidence="2">The sequence shown here is derived from an EMBL/GenBank/DDBJ whole genome shotgun (WGS) entry which is preliminary data.</text>
</comment>
<protein>
    <submittedName>
        <fullName evidence="2">Alpha/beta hydrolase</fullName>
    </submittedName>
</protein>
<dbReference type="PANTHER" id="PTHR37017:SF11">
    <property type="entry name" value="ESTERASE_LIPASE_THIOESTERASE DOMAIN-CONTAINING PROTEIN"/>
    <property type="match status" value="1"/>
</dbReference>
<dbReference type="GO" id="GO:0016787">
    <property type="term" value="F:hydrolase activity"/>
    <property type="evidence" value="ECO:0007669"/>
    <property type="project" value="UniProtKB-KW"/>
</dbReference>
<evidence type="ECO:0000259" key="1">
    <source>
        <dbReference type="Pfam" id="PF12697"/>
    </source>
</evidence>